<keyword evidence="9" id="KW-0067">ATP-binding</keyword>
<accession>A0ABR9V5N5</accession>
<keyword evidence="8" id="KW-0547">Nucleotide-binding</keyword>
<evidence type="ECO:0000256" key="9">
    <source>
        <dbReference type="ARBA" id="ARBA00022840"/>
    </source>
</evidence>
<comment type="subcellular location">
    <subcellularLocation>
        <location evidence="1">Cytoplasm</location>
    </subcellularLocation>
</comment>
<keyword evidence="6" id="KW-0819">tRNA processing</keyword>
<comment type="catalytic activity">
    <reaction evidence="11">
        <text>L-threonine + hydrogencarbonate + ATP = L-threonylcarbamoyladenylate + diphosphate + H2O</text>
        <dbReference type="Rhea" id="RHEA:36407"/>
        <dbReference type="ChEBI" id="CHEBI:15377"/>
        <dbReference type="ChEBI" id="CHEBI:17544"/>
        <dbReference type="ChEBI" id="CHEBI:30616"/>
        <dbReference type="ChEBI" id="CHEBI:33019"/>
        <dbReference type="ChEBI" id="CHEBI:57926"/>
        <dbReference type="ChEBI" id="CHEBI:73682"/>
        <dbReference type="EC" id="2.7.7.87"/>
    </reaction>
</comment>
<dbReference type="PANTHER" id="PTHR17490">
    <property type="entry name" value="SUA5"/>
    <property type="match status" value="1"/>
</dbReference>
<proteinExistence type="inferred from homology"/>
<keyword evidence="5" id="KW-0808">Transferase</keyword>
<gene>
    <name evidence="13" type="ORF">IQ215_09090</name>
</gene>
<evidence type="ECO:0000256" key="6">
    <source>
        <dbReference type="ARBA" id="ARBA00022694"/>
    </source>
</evidence>
<evidence type="ECO:0000256" key="5">
    <source>
        <dbReference type="ARBA" id="ARBA00022679"/>
    </source>
</evidence>
<dbReference type="InterPro" id="IPR050156">
    <property type="entry name" value="TC-AMP_synthase_SUA5"/>
</dbReference>
<evidence type="ECO:0000256" key="11">
    <source>
        <dbReference type="ARBA" id="ARBA00048366"/>
    </source>
</evidence>
<dbReference type="EC" id="2.7.7.87" evidence="3"/>
<dbReference type="InterPro" id="IPR017945">
    <property type="entry name" value="DHBP_synth_RibB-like_a/b_dom"/>
</dbReference>
<dbReference type="PROSITE" id="PS51163">
    <property type="entry name" value="YRDC"/>
    <property type="match status" value="1"/>
</dbReference>
<dbReference type="Gene3D" id="3.90.870.10">
    <property type="entry name" value="DHBP synthase"/>
    <property type="match status" value="1"/>
</dbReference>
<sequence>MSQIQPKSINIIPKIIDYLDRGKIVALHTDMVYLLLANGLNSDACNKIHELKRWNPRKPLTLLSNQQKLPEYASLEKDAQVLVNQFPYPISIIVPHRNNLSDIVTAGHNTIFVSCPDDFIYQLVEKCSFPVVAGTASFGEDFRANNAKVAQQLFGDDVSLIIDGGDSKERIRTTLIDCHLPLPTIMNFGLIAYDELRLILPHIELPSHLRK</sequence>
<comment type="caution">
    <text evidence="13">The sequence shown here is derived from an EMBL/GenBank/DDBJ whole genome shotgun (WGS) entry which is preliminary data.</text>
</comment>
<dbReference type="Pfam" id="PF01300">
    <property type="entry name" value="Sua5_yciO_yrdC"/>
    <property type="match status" value="1"/>
</dbReference>
<dbReference type="EMBL" id="JADEWC010000018">
    <property type="protein sequence ID" value="MBE9222849.1"/>
    <property type="molecule type" value="Genomic_DNA"/>
</dbReference>
<evidence type="ECO:0000256" key="1">
    <source>
        <dbReference type="ARBA" id="ARBA00004496"/>
    </source>
</evidence>
<evidence type="ECO:0000313" key="14">
    <source>
        <dbReference type="Proteomes" id="UP000654604"/>
    </source>
</evidence>
<evidence type="ECO:0000256" key="10">
    <source>
        <dbReference type="ARBA" id="ARBA00029774"/>
    </source>
</evidence>
<evidence type="ECO:0000256" key="4">
    <source>
        <dbReference type="ARBA" id="ARBA00022490"/>
    </source>
</evidence>
<dbReference type="RefSeq" id="WP_193801000.1">
    <property type="nucleotide sequence ID" value="NZ_JADEWC010000018.1"/>
</dbReference>
<organism evidence="13 14">
    <name type="scientific">Cyanobacterium stanieri LEGE 03274</name>
    <dbReference type="NCBI Taxonomy" id="1828756"/>
    <lineage>
        <taxon>Bacteria</taxon>
        <taxon>Bacillati</taxon>
        <taxon>Cyanobacteriota</taxon>
        <taxon>Cyanophyceae</taxon>
        <taxon>Oscillatoriophycideae</taxon>
        <taxon>Chroococcales</taxon>
        <taxon>Geminocystaceae</taxon>
        <taxon>Cyanobacterium</taxon>
    </lineage>
</organism>
<evidence type="ECO:0000256" key="3">
    <source>
        <dbReference type="ARBA" id="ARBA00012584"/>
    </source>
</evidence>
<evidence type="ECO:0000259" key="12">
    <source>
        <dbReference type="PROSITE" id="PS51163"/>
    </source>
</evidence>
<name>A0ABR9V5N5_9CHRO</name>
<evidence type="ECO:0000256" key="7">
    <source>
        <dbReference type="ARBA" id="ARBA00022695"/>
    </source>
</evidence>
<keyword evidence="14" id="KW-1185">Reference proteome</keyword>
<dbReference type="InterPro" id="IPR006070">
    <property type="entry name" value="Sua5-like_dom"/>
</dbReference>
<evidence type="ECO:0000256" key="2">
    <source>
        <dbReference type="ARBA" id="ARBA00007663"/>
    </source>
</evidence>
<evidence type="ECO:0000313" key="13">
    <source>
        <dbReference type="EMBL" id="MBE9222849.1"/>
    </source>
</evidence>
<dbReference type="SUPFAM" id="SSF55821">
    <property type="entry name" value="YrdC/RibB"/>
    <property type="match status" value="1"/>
</dbReference>
<keyword evidence="4" id="KW-0963">Cytoplasm</keyword>
<keyword evidence="7" id="KW-0548">Nucleotidyltransferase</keyword>
<dbReference type="PANTHER" id="PTHR17490:SF16">
    <property type="entry name" value="THREONYLCARBAMOYL-AMP SYNTHASE"/>
    <property type="match status" value="1"/>
</dbReference>
<comment type="similarity">
    <text evidence="2">Belongs to the SUA5 family.</text>
</comment>
<reference evidence="13 14" key="1">
    <citation type="submission" date="2020-10" db="EMBL/GenBank/DDBJ databases">
        <authorList>
            <person name="Castelo-Branco R."/>
            <person name="Eusebio N."/>
            <person name="Adriana R."/>
            <person name="Vieira A."/>
            <person name="Brugerolle De Fraissinette N."/>
            <person name="Rezende De Castro R."/>
            <person name="Schneider M.P."/>
            <person name="Vasconcelos V."/>
            <person name="Leao P.N."/>
        </authorList>
    </citation>
    <scope>NUCLEOTIDE SEQUENCE [LARGE SCALE GENOMIC DNA]</scope>
    <source>
        <strain evidence="13 14">LEGE 03274</strain>
    </source>
</reference>
<dbReference type="Proteomes" id="UP000654604">
    <property type="component" value="Unassembled WGS sequence"/>
</dbReference>
<protein>
    <recommendedName>
        <fullName evidence="10">L-threonylcarbamoyladenylate synthase</fullName>
        <ecNumber evidence="3">2.7.7.87</ecNumber>
    </recommendedName>
    <alternativeName>
        <fullName evidence="10">L-threonylcarbamoyladenylate synthase</fullName>
    </alternativeName>
</protein>
<feature type="domain" description="YrdC-like" evidence="12">
    <location>
        <begin position="9"/>
        <end position="191"/>
    </location>
</feature>
<evidence type="ECO:0000256" key="8">
    <source>
        <dbReference type="ARBA" id="ARBA00022741"/>
    </source>
</evidence>